<dbReference type="AlphaFoldDB" id="A0AAU6U736"/>
<sequence>MNILKELFSNLLFVLVLVMGAALFLGSRMLDSRSKALASANETIGTLQTANGQQAAELQKQQLITTGLRLLLNDQNAALTELDNQNRKTADELQQALATPPAGRPDCAREPLPSGALRLLQPAHHSGANPGGEAAAAARAGAQLPGT</sequence>
<name>A0AAU6U736_UNCXX</name>
<keyword evidence="2" id="KW-1133">Transmembrane helix</keyword>
<keyword evidence="2" id="KW-0812">Transmembrane</keyword>
<gene>
    <name evidence="3" type="ORF">MRM75_03240</name>
</gene>
<organism evidence="3">
    <name type="scientific">bacterium 19CA06SA08-2</name>
    <dbReference type="NCBI Taxonomy" id="2920658"/>
    <lineage>
        <taxon>Bacteria</taxon>
    </lineage>
</organism>
<protein>
    <submittedName>
        <fullName evidence="3">Uncharacterized protein</fullName>
    </submittedName>
</protein>
<feature type="transmembrane region" description="Helical" evidence="2">
    <location>
        <begin position="6"/>
        <end position="25"/>
    </location>
</feature>
<evidence type="ECO:0000256" key="2">
    <source>
        <dbReference type="SAM" id="Phobius"/>
    </source>
</evidence>
<accession>A0AAU6U736</accession>
<dbReference type="EMBL" id="CP095353">
    <property type="protein sequence ID" value="XAG70024.1"/>
    <property type="molecule type" value="Genomic_DNA"/>
</dbReference>
<keyword evidence="2" id="KW-0472">Membrane</keyword>
<evidence type="ECO:0000256" key="1">
    <source>
        <dbReference type="SAM" id="MobiDB-lite"/>
    </source>
</evidence>
<feature type="region of interest" description="Disordered" evidence="1">
    <location>
        <begin position="98"/>
        <end position="147"/>
    </location>
</feature>
<feature type="compositionally biased region" description="Low complexity" evidence="1">
    <location>
        <begin position="127"/>
        <end position="147"/>
    </location>
</feature>
<reference evidence="3" key="1">
    <citation type="submission" date="2022-03" db="EMBL/GenBank/DDBJ databases">
        <title>Sea Food Isolates.</title>
        <authorList>
            <person name="Li c."/>
        </authorList>
    </citation>
    <scope>NUCLEOTIDE SEQUENCE</scope>
    <source>
        <strain evidence="3">19CA06SA08-2</strain>
    </source>
</reference>
<evidence type="ECO:0000313" key="3">
    <source>
        <dbReference type="EMBL" id="XAG70024.1"/>
    </source>
</evidence>
<proteinExistence type="predicted"/>